<organism evidence="3 4">
    <name type="scientific">Paenibacillus montaniterrae</name>
    <dbReference type="NCBI Taxonomy" id="429341"/>
    <lineage>
        <taxon>Bacteria</taxon>
        <taxon>Bacillati</taxon>
        <taxon>Bacillota</taxon>
        <taxon>Bacilli</taxon>
        <taxon>Bacillales</taxon>
        <taxon>Paenibacillaceae</taxon>
        <taxon>Paenibacillus</taxon>
    </lineage>
</organism>
<reference evidence="3" key="1">
    <citation type="submission" date="2021-03" db="EMBL/GenBank/DDBJ databases">
        <title>Antimicrobial resistance genes in bacteria isolated from Japanese honey, and their potential for conferring macrolide and lincosamide resistance in the American foulbrood pathogen Paenibacillus larvae.</title>
        <authorList>
            <person name="Okamoto M."/>
            <person name="Kumagai M."/>
            <person name="Kanamori H."/>
            <person name="Takamatsu D."/>
        </authorList>
    </citation>
    <scope>NUCLEOTIDE SEQUENCE</scope>
    <source>
        <strain evidence="3">J40TS1</strain>
    </source>
</reference>
<comment type="caution">
    <text evidence="3">The sequence shown here is derived from an EMBL/GenBank/DDBJ whole genome shotgun (WGS) entry which is preliminary data.</text>
</comment>
<dbReference type="Proteomes" id="UP000683139">
    <property type="component" value="Unassembled WGS sequence"/>
</dbReference>
<proteinExistence type="predicted"/>
<protein>
    <submittedName>
        <fullName evidence="3">Uncharacterized protein</fullName>
    </submittedName>
</protein>
<dbReference type="RefSeq" id="WP_213518023.1">
    <property type="nucleotide sequence ID" value="NZ_BOSE01000007.1"/>
</dbReference>
<evidence type="ECO:0000313" key="3">
    <source>
        <dbReference type="EMBL" id="GIP18048.1"/>
    </source>
</evidence>
<keyword evidence="4" id="KW-1185">Reference proteome</keyword>
<evidence type="ECO:0000256" key="2">
    <source>
        <dbReference type="SAM" id="Phobius"/>
    </source>
</evidence>
<gene>
    <name evidence="3" type="ORF">J40TS1_36900</name>
</gene>
<sequence>MFFLGILIAFICFLFLGGYAIPLMILVVFAMVFATYFRTKKIRNDLLSIKLKLGIDDEDTLNYKMMMEEKESEKRQNQLLDNEHSDTSDDESEQQQPIKKTPIDEEIEAELEQYAKQHQAELSKDEPKKVD</sequence>
<evidence type="ECO:0000256" key="1">
    <source>
        <dbReference type="SAM" id="MobiDB-lite"/>
    </source>
</evidence>
<feature type="region of interest" description="Disordered" evidence="1">
    <location>
        <begin position="66"/>
        <end position="104"/>
    </location>
</feature>
<dbReference type="EMBL" id="BOSE01000007">
    <property type="protein sequence ID" value="GIP18048.1"/>
    <property type="molecule type" value="Genomic_DNA"/>
</dbReference>
<keyword evidence="2" id="KW-0812">Transmembrane</keyword>
<name>A0A919YWG7_9BACL</name>
<evidence type="ECO:0000313" key="4">
    <source>
        <dbReference type="Proteomes" id="UP000683139"/>
    </source>
</evidence>
<feature type="transmembrane region" description="Helical" evidence="2">
    <location>
        <begin position="6"/>
        <end position="37"/>
    </location>
</feature>
<accession>A0A919YWG7</accession>
<feature type="compositionally biased region" description="Basic and acidic residues" evidence="1">
    <location>
        <begin position="66"/>
        <end position="87"/>
    </location>
</feature>
<dbReference type="AlphaFoldDB" id="A0A919YWG7"/>
<keyword evidence="2" id="KW-1133">Transmembrane helix</keyword>
<keyword evidence="2" id="KW-0472">Membrane</keyword>